<name>A0A6C0RS65_9CAUD</name>
<dbReference type="KEGG" id="vg:55627532"/>
<evidence type="ECO:0000313" key="1">
    <source>
        <dbReference type="EMBL" id="QIA28795.1"/>
    </source>
</evidence>
<sequence>MAEQIVKLDSTTPRGVYLHSIAAVPGTVAEQTFITLMNPVGSGRVMTLGTIALSYSNTSPATVVDPVRGWRISAHSGGSLVAASGIGKFSTTMPNATAEVRSTIRPSRRFIQSSTLRRQSTTGLPTFTPWRFLLELRS</sequence>
<dbReference type="GeneID" id="55627532"/>
<keyword evidence="2" id="KW-1185">Reference proteome</keyword>
<protein>
    <submittedName>
        <fullName evidence="1">Uncharacterized protein</fullName>
    </submittedName>
</protein>
<dbReference type="EMBL" id="MN994275">
    <property type="protein sequence ID" value="QIA28795.1"/>
    <property type="molecule type" value="Genomic_DNA"/>
</dbReference>
<organism evidence="1 2">
    <name type="scientific">Streptomyces phage JXY1</name>
    <dbReference type="NCBI Taxonomy" id="2708562"/>
    <lineage>
        <taxon>Viruses</taxon>
        <taxon>Duplodnaviria</taxon>
        <taxon>Heunggongvirae</taxon>
        <taxon>Uroviricota</taxon>
        <taxon>Caudoviricetes</taxon>
        <taxon>Beephvirinae</taxon>
        <taxon>Manuelvirus</taxon>
        <taxon>Manuelvirus JXY1</taxon>
    </lineage>
</organism>
<proteinExistence type="predicted"/>
<evidence type="ECO:0000313" key="2">
    <source>
        <dbReference type="Proteomes" id="UP000474732"/>
    </source>
</evidence>
<dbReference type="Proteomes" id="UP000474732">
    <property type="component" value="Segment"/>
</dbReference>
<accession>A0A6C0RS65</accession>
<reference evidence="1 2" key="1">
    <citation type="submission" date="2020-01" db="EMBL/GenBank/DDBJ databases">
        <authorList>
            <person name="Xiong X."/>
        </authorList>
    </citation>
    <scope>NUCLEOTIDE SEQUENCE [LARGE SCALE GENOMIC DNA]</scope>
</reference>
<dbReference type="RefSeq" id="YP_009856748.1">
    <property type="nucleotide sequence ID" value="NC_048854.1"/>
</dbReference>